<protein>
    <recommendedName>
        <fullName evidence="4">Group-specific protein</fullName>
    </recommendedName>
</protein>
<evidence type="ECO:0000256" key="1">
    <source>
        <dbReference type="SAM" id="Phobius"/>
    </source>
</evidence>
<dbReference type="AlphaFoldDB" id="A0A941APP2"/>
<organism evidence="2 3">
    <name type="scientific">Halalkalibacter suaedae</name>
    <dbReference type="NCBI Taxonomy" id="2822140"/>
    <lineage>
        <taxon>Bacteria</taxon>
        <taxon>Bacillati</taxon>
        <taxon>Bacillota</taxon>
        <taxon>Bacilli</taxon>
        <taxon>Bacillales</taxon>
        <taxon>Bacillaceae</taxon>
        <taxon>Halalkalibacter</taxon>
    </lineage>
</organism>
<keyword evidence="1" id="KW-0812">Transmembrane</keyword>
<dbReference type="Proteomes" id="UP000678228">
    <property type="component" value="Unassembled WGS sequence"/>
</dbReference>
<keyword evidence="3" id="KW-1185">Reference proteome</keyword>
<comment type="caution">
    <text evidence="2">The sequence shown here is derived from an EMBL/GenBank/DDBJ whole genome shotgun (WGS) entry which is preliminary data.</text>
</comment>
<reference evidence="2" key="1">
    <citation type="submission" date="2021-03" db="EMBL/GenBank/DDBJ databases">
        <title>Bacillus suaedae sp. nov., isolated from Suaeda aralocaspica.</title>
        <authorList>
            <person name="Lei R.F.R."/>
        </authorList>
    </citation>
    <scope>NUCLEOTIDE SEQUENCE</scope>
    <source>
        <strain evidence="2">YZJH907-2</strain>
    </source>
</reference>
<evidence type="ECO:0000313" key="2">
    <source>
        <dbReference type="EMBL" id="MBP3951717.1"/>
    </source>
</evidence>
<sequence length="100" mass="10923">MEIIRIILPLVIVGGIVTFVILRLKHKYEKGTLGKKKTKSAQHVLDSLIPFGMLFGCSIGVILSMFFRISSSSAISVGAGGGFLLGYIAYELYSKMDTEH</sequence>
<name>A0A941APP2_9BACI</name>
<feature type="transmembrane region" description="Helical" evidence="1">
    <location>
        <begin position="44"/>
        <end position="67"/>
    </location>
</feature>
<feature type="transmembrane region" description="Helical" evidence="1">
    <location>
        <begin position="6"/>
        <end position="24"/>
    </location>
</feature>
<accession>A0A941APP2</accession>
<keyword evidence="1" id="KW-1133">Transmembrane helix</keyword>
<feature type="transmembrane region" description="Helical" evidence="1">
    <location>
        <begin position="73"/>
        <end position="93"/>
    </location>
</feature>
<dbReference type="EMBL" id="JAGKSQ010000004">
    <property type="protein sequence ID" value="MBP3951717.1"/>
    <property type="molecule type" value="Genomic_DNA"/>
</dbReference>
<evidence type="ECO:0008006" key="4">
    <source>
        <dbReference type="Google" id="ProtNLM"/>
    </source>
</evidence>
<evidence type="ECO:0000313" key="3">
    <source>
        <dbReference type="Proteomes" id="UP000678228"/>
    </source>
</evidence>
<keyword evidence="1" id="KW-0472">Membrane</keyword>
<proteinExistence type="predicted"/>
<gene>
    <name evidence="2" type="ORF">J7W16_11280</name>
</gene>
<dbReference type="RefSeq" id="WP_210597411.1">
    <property type="nucleotide sequence ID" value="NZ_JAGKSQ010000004.1"/>
</dbReference>